<sequence>MIHLLTLIAQIRFFLLRTEVFSLEMVRWKFFSIDDLENPIETINLDDDANTVTISEARSIFNERESETGLPSPQQDIIVPSSKNIMGLKLGQEYVSQKFKGSGWVFAGWWFVAMEPDKYGSYLRWSTHVDAGRVTDLYHFHLLDAAGAAIYPGQYYWINFGISVPQTYCTYNPLNGTYYTVGNIDA</sequence>
<dbReference type="AlphaFoldDB" id="A0A1Q9YIP0"/>
<protein>
    <submittedName>
        <fullName evidence="1">Uncharacterized protein</fullName>
    </submittedName>
</protein>
<proteinExistence type="predicted"/>
<evidence type="ECO:0000313" key="2">
    <source>
        <dbReference type="Proteomes" id="UP000186758"/>
    </source>
</evidence>
<dbReference type="Proteomes" id="UP000186758">
    <property type="component" value="Unassembled WGS sequence"/>
</dbReference>
<organism evidence="1 2">
    <name type="scientific">Faecalibaculum rodentium</name>
    <dbReference type="NCBI Taxonomy" id="1702221"/>
    <lineage>
        <taxon>Bacteria</taxon>
        <taxon>Bacillati</taxon>
        <taxon>Bacillota</taxon>
        <taxon>Erysipelotrichia</taxon>
        <taxon>Erysipelotrichales</taxon>
        <taxon>Erysipelotrichaceae</taxon>
        <taxon>Faecalibaculum</taxon>
    </lineage>
</organism>
<gene>
    <name evidence="1" type="ORF">BO223_09085</name>
</gene>
<dbReference type="EMBL" id="MPJZ01000075">
    <property type="protein sequence ID" value="OLU44181.1"/>
    <property type="molecule type" value="Genomic_DNA"/>
</dbReference>
<accession>A0A1Q9YIP0</accession>
<name>A0A1Q9YIP0_9FIRM</name>
<reference evidence="1 2" key="1">
    <citation type="submission" date="2016-11" db="EMBL/GenBank/DDBJ databases">
        <title>Description of two novel members of the family Erysipelotrichaceae: Ileibacterium lipovorans gen. nov., sp. nov. and Dubosiella newyorkensis, gen. nov., sp. nov.</title>
        <authorList>
            <person name="Cox L.M."/>
            <person name="Sohn J."/>
            <person name="Tyrrell K.L."/>
            <person name="Citron D.M."/>
            <person name="Lawson P.A."/>
            <person name="Patel N.B."/>
            <person name="Iizumi T."/>
            <person name="Perez-Perez G.I."/>
            <person name="Goldstein E.J."/>
            <person name="Blaser M.J."/>
        </authorList>
    </citation>
    <scope>NUCLEOTIDE SEQUENCE [LARGE SCALE GENOMIC DNA]</scope>
    <source>
        <strain evidence="1 2">NYU-BL-K8</strain>
    </source>
</reference>
<comment type="caution">
    <text evidence="1">The sequence shown here is derived from an EMBL/GenBank/DDBJ whole genome shotgun (WGS) entry which is preliminary data.</text>
</comment>
<evidence type="ECO:0000313" key="1">
    <source>
        <dbReference type="EMBL" id="OLU44181.1"/>
    </source>
</evidence>